<gene>
    <name evidence="1" type="ORF">NX722_21850</name>
</gene>
<evidence type="ECO:0000313" key="1">
    <source>
        <dbReference type="EMBL" id="MCW7555219.1"/>
    </source>
</evidence>
<dbReference type="EMBL" id="JAPFCC010000001">
    <property type="protein sequence ID" value="MCW7555219.1"/>
    <property type="molecule type" value="Genomic_DNA"/>
</dbReference>
<sequence>MEHINAAMNRGELFDAADVDGIDRDELETIRAVVEAEAVLLPGTKNKPGLTGESLELLDRLLIPDSDSTRQTIYAIAEKFKGLAVTGNRTKYCTFCTCESDSEG</sequence>
<organism evidence="1 2">
    <name type="scientific">Endozoicomonas gorgoniicola</name>
    <dbReference type="NCBI Taxonomy" id="1234144"/>
    <lineage>
        <taxon>Bacteria</taxon>
        <taxon>Pseudomonadati</taxon>
        <taxon>Pseudomonadota</taxon>
        <taxon>Gammaproteobacteria</taxon>
        <taxon>Oceanospirillales</taxon>
        <taxon>Endozoicomonadaceae</taxon>
        <taxon>Endozoicomonas</taxon>
    </lineage>
</organism>
<protein>
    <submittedName>
        <fullName evidence="1">Uncharacterized protein</fullName>
    </submittedName>
</protein>
<keyword evidence="2" id="KW-1185">Reference proteome</keyword>
<evidence type="ECO:0000313" key="2">
    <source>
        <dbReference type="Proteomes" id="UP001209854"/>
    </source>
</evidence>
<dbReference type="Proteomes" id="UP001209854">
    <property type="component" value="Unassembled WGS sequence"/>
</dbReference>
<proteinExistence type="predicted"/>
<dbReference type="RefSeq" id="WP_262564992.1">
    <property type="nucleotide sequence ID" value="NZ_JAPFCC010000001.1"/>
</dbReference>
<accession>A0ABT3N0R2</accession>
<comment type="caution">
    <text evidence="1">The sequence shown here is derived from an EMBL/GenBank/DDBJ whole genome shotgun (WGS) entry which is preliminary data.</text>
</comment>
<reference evidence="1 2" key="1">
    <citation type="submission" date="2022-10" db="EMBL/GenBank/DDBJ databases">
        <title>High-quality genome sequences of two octocoral-associated bacteria, Endozoicomonas euniceicola EF212 and Endozoicomonas gorgoniicola PS125.</title>
        <authorList>
            <person name="Chiou Y.-J."/>
            <person name="Chen Y.-H."/>
        </authorList>
    </citation>
    <scope>NUCLEOTIDE SEQUENCE [LARGE SCALE GENOMIC DNA]</scope>
    <source>
        <strain evidence="1 2">PS125</strain>
    </source>
</reference>
<name>A0ABT3N0R2_9GAMM</name>